<evidence type="ECO:0008006" key="18">
    <source>
        <dbReference type="Google" id="ProtNLM"/>
    </source>
</evidence>
<evidence type="ECO:0000259" key="15">
    <source>
        <dbReference type="PROSITE" id="PS50103"/>
    </source>
</evidence>
<evidence type="ECO:0000256" key="9">
    <source>
        <dbReference type="ARBA" id="ARBA00023187"/>
    </source>
</evidence>
<dbReference type="GO" id="GO:0071006">
    <property type="term" value="C:U2-type catalytic step 1 spliceosome"/>
    <property type="evidence" value="ECO:0007669"/>
    <property type="project" value="TreeGrafter"/>
</dbReference>
<dbReference type="InterPro" id="IPR036855">
    <property type="entry name" value="Znf_CCCH_sf"/>
</dbReference>
<dbReference type="InterPro" id="IPR039171">
    <property type="entry name" value="Cwc2/Slt11"/>
</dbReference>
<evidence type="ECO:0000256" key="4">
    <source>
        <dbReference type="ARBA" id="ARBA00022723"/>
    </source>
</evidence>
<dbReference type="GO" id="GO:0006397">
    <property type="term" value="P:mRNA processing"/>
    <property type="evidence" value="ECO:0007669"/>
    <property type="project" value="UniProtKB-KW"/>
</dbReference>
<reference evidence="16" key="1">
    <citation type="submission" date="2008-06" db="EMBL/GenBank/DDBJ databases">
        <authorList>
            <person name="Lorenzi H."/>
            <person name="Inman J."/>
            <person name="Miller J."/>
            <person name="Schobel S."/>
            <person name="Amedeo P."/>
            <person name="Caler E.V."/>
            <person name="da Silva J."/>
        </authorList>
    </citation>
    <scope>NUCLEOTIDE SEQUENCE [LARGE SCALE GENOMIC DNA]</scope>
    <source>
        <strain evidence="16">RN66</strain>
    </source>
</reference>
<dbReference type="GO" id="GO:0071007">
    <property type="term" value="C:U2-type catalytic step 2 spliceosome"/>
    <property type="evidence" value="ECO:0007669"/>
    <property type="project" value="TreeGrafter"/>
</dbReference>
<dbReference type="Gene3D" id="3.30.70.330">
    <property type="match status" value="1"/>
</dbReference>
<dbReference type="AlphaFoldDB" id="B6AJG7"/>
<keyword evidence="8 12" id="KW-0694">RNA-binding</keyword>
<dbReference type="InterPro" id="IPR032297">
    <property type="entry name" value="Torus"/>
</dbReference>
<comment type="similarity">
    <text evidence="2">Belongs to the RRM CWC2 family.</text>
</comment>
<keyword evidence="17" id="KW-1185">Reference proteome</keyword>
<evidence type="ECO:0000313" key="17">
    <source>
        <dbReference type="Proteomes" id="UP000001460"/>
    </source>
</evidence>
<dbReference type="InterPro" id="IPR012677">
    <property type="entry name" value="Nucleotide-bd_a/b_plait_sf"/>
</dbReference>
<dbReference type="EMBL" id="DS989739">
    <property type="protein sequence ID" value="EEA08358.1"/>
    <property type="molecule type" value="Genomic_DNA"/>
</dbReference>
<dbReference type="RefSeq" id="XP_002142707.1">
    <property type="nucleotide sequence ID" value="XM_002142671.1"/>
</dbReference>
<dbReference type="OMA" id="LENVEQC"/>
<dbReference type="SUPFAM" id="SSF90229">
    <property type="entry name" value="CCCH zinc finger"/>
    <property type="match status" value="1"/>
</dbReference>
<keyword evidence="7 13" id="KW-0862">Zinc</keyword>
<dbReference type="STRING" id="441375.B6AJG7"/>
<keyword evidence="3" id="KW-0507">mRNA processing</keyword>
<dbReference type="InterPro" id="IPR000571">
    <property type="entry name" value="Znf_CCCH"/>
</dbReference>
<dbReference type="InterPro" id="IPR035979">
    <property type="entry name" value="RBD_domain_sf"/>
</dbReference>
<dbReference type="GO" id="GO:0036002">
    <property type="term" value="F:pre-mRNA binding"/>
    <property type="evidence" value="ECO:0007669"/>
    <property type="project" value="TreeGrafter"/>
</dbReference>
<dbReference type="SUPFAM" id="SSF54928">
    <property type="entry name" value="RNA-binding domain, RBD"/>
    <property type="match status" value="1"/>
</dbReference>
<dbReference type="VEuPathDB" id="CryptoDB:CMU_021210"/>
<keyword evidence="5" id="KW-0747">Spliceosome</keyword>
<evidence type="ECO:0000256" key="10">
    <source>
        <dbReference type="ARBA" id="ARBA00023242"/>
    </source>
</evidence>
<evidence type="ECO:0000313" key="16">
    <source>
        <dbReference type="EMBL" id="EEA08358.1"/>
    </source>
</evidence>
<dbReference type="PANTHER" id="PTHR14089:SF2">
    <property type="entry name" value="PRE-MRNA-SPLICING FACTOR CWC2"/>
    <property type="match status" value="1"/>
</dbReference>
<evidence type="ECO:0000259" key="14">
    <source>
        <dbReference type="PROSITE" id="PS50102"/>
    </source>
</evidence>
<feature type="zinc finger region" description="C3H1-type" evidence="13">
    <location>
        <begin position="84"/>
        <end position="111"/>
    </location>
</feature>
<evidence type="ECO:0000256" key="11">
    <source>
        <dbReference type="ARBA" id="ARBA00023306"/>
    </source>
</evidence>
<protein>
    <recommendedName>
        <fullName evidence="18">Pre-mRNA-splicing factor cwc2</fullName>
    </recommendedName>
</protein>
<sequence length="337" mass="38964">MPDNTTEVYLKYDKKPSVTDLGRPARVQCNSKQNIAYIEGGEQYNIWYGRYVYDYAKRTRLPAQTRCNPIKDIGWTKADTEPGNNLPSFCLYFARGCCTNGASCKYYHHLPTREDDDGLSPMYDIFGRERHAQHKDDMSGTGCFKKDSRTIFIGEIFIDRQKENYNKIISDQINKEFNIWGPIEYSRVILNKNIAFIRYSYRASAEFAKIAMDGQKLGNGCGDNISVKWAYDDPNPYAIEAQNEMNSLIVEDTVSRLIKRQRCLLPKDNISMQAGFYVNTSIGNLDKQNEHRDPYTPITRESYKIIQETERIEAVLENVEQCINETEKNDRSYDVVV</sequence>
<evidence type="ECO:0000256" key="6">
    <source>
        <dbReference type="ARBA" id="ARBA00022771"/>
    </source>
</evidence>
<dbReference type="InterPro" id="IPR000504">
    <property type="entry name" value="RRM_dom"/>
</dbReference>
<evidence type="ECO:0000256" key="3">
    <source>
        <dbReference type="ARBA" id="ARBA00022664"/>
    </source>
</evidence>
<evidence type="ECO:0000256" key="13">
    <source>
        <dbReference type="PROSITE-ProRule" id="PRU00723"/>
    </source>
</evidence>
<keyword evidence="6 13" id="KW-0863">Zinc-finger</keyword>
<evidence type="ECO:0000256" key="8">
    <source>
        <dbReference type="ARBA" id="ARBA00022884"/>
    </source>
</evidence>
<feature type="domain" description="RRM" evidence="14">
    <location>
        <begin position="149"/>
        <end position="232"/>
    </location>
</feature>
<evidence type="ECO:0000256" key="2">
    <source>
        <dbReference type="ARBA" id="ARBA00008024"/>
    </source>
</evidence>
<dbReference type="OrthoDB" id="10251848at2759"/>
<dbReference type="Proteomes" id="UP000001460">
    <property type="component" value="Unassembled WGS sequence"/>
</dbReference>
<dbReference type="Pfam" id="PF00076">
    <property type="entry name" value="RRM_1"/>
    <property type="match status" value="1"/>
</dbReference>
<proteinExistence type="inferred from homology"/>
<dbReference type="Pfam" id="PF16131">
    <property type="entry name" value="Torus"/>
    <property type="match status" value="1"/>
</dbReference>
<keyword evidence="10" id="KW-0539">Nucleus</keyword>
<name>B6AJG7_CRYMR</name>
<dbReference type="GO" id="GO:0017070">
    <property type="term" value="F:U6 snRNA binding"/>
    <property type="evidence" value="ECO:0007669"/>
    <property type="project" value="TreeGrafter"/>
</dbReference>
<comment type="subcellular location">
    <subcellularLocation>
        <location evidence="1">Nucleus</location>
    </subcellularLocation>
</comment>
<dbReference type="GO" id="GO:0008380">
    <property type="term" value="P:RNA splicing"/>
    <property type="evidence" value="ECO:0007669"/>
    <property type="project" value="UniProtKB-KW"/>
</dbReference>
<dbReference type="GO" id="GO:0000974">
    <property type="term" value="C:Prp19 complex"/>
    <property type="evidence" value="ECO:0007669"/>
    <property type="project" value="TreeGrafter"/>
</dbReference>
<dbReference type="eggNOG" id="KOG0118">
    <property type="taxonomic scope" value="Eukaryota"/>
</dbReference>
<organism evidence="16 17">
    <name type="scientific">Cryptosporidium muris (strain RN66)</name>
    <dbReference type="NCBI Taxonomy" id="441375"/>
    <lineage>
        <taxon>Eukaryota</taxon>
        <taxon>Sar</taxon>
        <taxon>Alveolata</taxon>
        <taxon>Apicomplexa</taxon>
        <taxon>Conoidasida</taxon>
        <taxon>Coccidia</taxon>
        <taxon>Eucoccidiorida</taxon>
        <taxon>Eimeriorina</taxon>
        <taxon>Cryptosporidiidae</taxon>
        <taxon>Cryptosporidium</taxon>
    </lineage>
</organism>
<keyword evidence="11" id="KW-0131">Cell cycle</keyword>
<evidence type="ECO:0000256" key="12">
    <source>
        <dbReference type="PROSITE-ProRule" id="PRU00176"/>
    </source>
</evidence>
<gene>
    <name evidence="16" type="ORF">CMU_021210</name>
</gene>
<feature type="domain" description="C3H1-type" evidence="15">
    <location>
        <begin position="84"/>
        <end position="111"/>
    </location>
</feature>
<accession>B6AJG7</accession>
<keyword evidence="9" id="KW-0508">mRNA splicing</keyword>
<evidence type="ECO:0000256" key="1">
    <source>
        <dbReference type="ARBA" id="ARBA00004123"/>
    </source>
</evidence>
<dbReference type="GO" id="GO:0008270">
    <property type="term" value="F:zinc ion binding"/>
    <property type="evidence" value="ECO:0007669"/>
    <property type="project" value="UniProtKB-KW"/>
</dbReference>
<evidence type="ECO:0000256" key="7">
    <source>
        <dbReference type="ARBA" id="ARBA00022833"/>
    </source>
</evidence>
<dbReference type="PANTHER" id="PTHR14089">
    <property type="entry name" value="PRE-MRNA-SPLICING FACTOR RBM22"/>
    <property type="match status" value="1"/>
</dbReference>
<evidence type="ECO:0000256" key="5">
    <source>
        <dbReference type="ARBA" id="ARBA00022728"/>
    </source>
</evidence>
<keyword evidence="4 13" id="KW-0479">Metal-binding</keyword>
<dbReference type="SMART" id="SM00360">
    <property type="entry name" value="RRM"/>
    <property type="match status" value="1"/>
</dbReference>
<dbReference type="PROSITE" id="PS50102">
    <property type="entry name" value="RRM"/>
    <property type="match status" value="1"/>
</dbReference>
<dbReference type="PROSITE" id="PS50103">
    <property type="entry name" value="ZF_C3H1"/>
    <property type="match status" value="1"/>
</dbReference>
<dbReference type="GeneID" id="6997867"/>